<sequence length="189" mass="22768">HGNICKERLEREPRSMEGRKRYCWVPGKERTQTEKQAHRTGQAREFKNKLCRLFPGERLPRLVHDGQTAQRRQQVKRREQVQIKDHQERMLRGRELIEQRLKERLLRRSQDQFPTLEKLERVKKEVKDFERANPHPLLELQSKSLIKLESLIEKSQVGEQVKTVIKPRQKKFLALPPFFKSHVRNIKDQ</sequence>
<proteinExistence type="predicted"/>
<reference evidence="1 2" key="1">
    <citation type="submission" date="2018-10" db="EMBL/GenBank/DDBJ databases">
        <title>Improved assembly of the deer mouse Peromyscus maniculatus genome.</title>
        <authorList>
            <person name="Lassance J.-M."/>
            <person name="Hoekstra H.E."/>
        </authorList>
    </citation>
    <scope>NUCLEOTIDE SEQUENCE [LARGE SCALE GENOMIC DNA]</scope>
</reference>
<protein>
    <submittedName>
        <fullName evidence="1">Uncharacterized protein</fullName>
    </submittedName>
</protein>
<dbReference type="PANTHER" id="PTHR41403:SF3">
    <property type="entry name" value="ZNRD1 ANTISENSE RNA 1-RELATED"/>
    <property type="match status" value="1"/>
</dbReference>
<reference evidence="1" key="2">
    <citation type="submission" date="2025-08" db="UniProtKB">
        <authorList>
            <consortium name="Ensembl"/>
        </authorList>
    </citation>
    <scope>IDENTIFICATION</scope>
</reference>
<evidence type="ECO:0000313" key="2">
    <source>
        <dbReference type="Proteomes" id="UP000694547"/>
    </source>
</evidence>
<dbReference type="AlphaFoldDB" id="A0A8C9CT62"/>
<organism evidence="1 2">
    <name type="scientific">Peromyscus maniculatus bairdii</name>
    <name type="common">Prairie deer mouse</name>
    <dbReference type="NCBI Taxonomy" id="230844"/>
    <lineage>
        <taxon>Eukaryota</taxon>
        <taxon>Metazoa</taxon>
        <taxon>Chordata</taxon>
        <taxon>Craniata</taxon>
        <taxon>Vertebrata</taxon>
        <taxon>Euteleostomi</taxon>
        <taxon>Mammalia</taxon>
        <taxon>Eutheria</taxon>
        <taxon>Euarchontoglires</taxon>
        <taxon>Glires</taxon>
        <taxon>Rodentia</taxon>
        <taxon>Myomorpha</taxon>
        <taxon>Muroidea</taxon>
        <taxon>Cricetidae</taxon>
        <taxon>Neotominae</taxon>
        <taxon>Peromyscus</taxon>
    </lineage>
</organism>
<dbReference type="Ensembl" id="ENSPEMT00000037770.1">
    <property type="protein sequence ID" value="ENSPEMP00000036711.1"/>
    <property type="gene ID" value="ENSPEMG00000026605.1"/>
</dbReference>
<dbReference type="Proteomes" id="UP000694547">
    <property type="component" value="Chromosome 21"/>
</dbReference>
<evidence type="ECO:0000313" key="1">
    <source>
        <dbReference type="Ensembl" id="ENSPEMP00000036711.1"/>
    </source>
</evidence>
<accession>A0A8C9CT62</accession>
<dbReference type="GeneTree" id="ENSGT00390000016534"/>
<dbReference type="InterPro" id="IPR040005">
    <property type="entry name" value="Polr1has"/>
</dbReference>
<name>A0A8C9CT62_PERMB</name>
<dbReference type="PANTHER" id="PTHR41403">
    <property type="entry name" value="RCG43477-RELATED"/>
    <property type="match status" value="1"/>
</dbReference>
<keyword evidence="2" id="KW-1185">Reference proteome</keyword>
<reference evidence="1" key="3">
    <citation type="submission" date="2025-09" db="UniProtKB">
        <authorList>
            <consortium name="Ensembl"/>
        </authorList>
    </citation>
    <scope>IDENTIFICATION</scope>
</reference>